<dbReference type="Pfam" id="PF04314">
    <property type="entry name" value="PCuAC"/>
    <property type="match status" value="1"/>
</dbReference>
<dbReference type="InterPro" id="IPR007410">
    <property type="entry name" value="LpqE-like"/>
</dbReference>
<dbReference type="Gene3D" id="2.60.40.1890">
    <property type="entry name" value="PCu(A)C copper chaperone"/>
    <property type="match status" value="1"/>
</dbReference>
<dbReference type="RefSeq" id="WP_075870167.1">
    <property type="nucleotide sequence ID" value="NZ_CALYQA010000001.1"/>
</dbReference>
<dbReference type="PANTHER" id="PTHR36302">
    <property type="entry name" value="BLR7088 PROTEIN"/>
    <property type="match status" value="1"/>
</dbReference>
<dbReference type="PANTHER" id="PTHR36302:SF1">
    <property type="entry name" value="COPPER CHAPERONE PCU(A)C"/>
    <property type="match status" value="1"/>
</dbReference>
<protein>
    <recommendedName>
        <fullName evidence="4">Copper(I)-binding protein</fullName>
    </recommendedName>
</protein>
<keyword evidence="1" id="KW-0732">Signal</keyword>
<evidence type="ECO:0000256" key="1">
    <source>
        <dbReference type="SAM" id="SignalP"/>
    </source>
</evidence>
<dbReference type="InterPro" id="IPR058248">
    <property type="entry name" value="Lxx211020-like"/>
</dbReference>
<dbReference type="SUPFAM" id="SSF110087">
    <property type="entry name" value="DR1885-like metal-binding protein"/>
    <property type="match status" value="1"/>
</dbReference>
<organism evidence="2 3">
    <name type="scientific">Bartonella apis</name>
    <dbReference type="NCBI Taxonomy" id="1686310"/>
    <lineage>
        <taxon>Bacteria</taxon>
        <taxon>Pseudomonadati</taxon>
        <taxon>Pseudomonadota</taxon>
        <taxon>Alphaproteobacteria</taxon>
        <taxon>Hyphomicrobiales</taxon>
        <taxon>Bartonellaceae</taxon>
        <taxon>Bartonella</taxon>
    </lineage>
</organism>
<dbReference type="AlphaFoldDB" id="A0A1R0F8I9"/>
<dbReference type="OrthoDB" id="9796962at2"/>
<keyword evidence="3" id="KW-1185">Reference proteome</keyword>
<feature type="signal peptide" evidence="1">
    <location>
        <begin position="1"/>
        <end position="21"/>
    </location>
</feature>
<accession>A0A1R0F8I9</accession>
<evidence type="ECO:0000313" key="3">
    <source>
        <dbReference type="Proteomes" id="UP000187344"/>
    </source>
</evidence>
<dbReference type="InterPro" id="IPR036182">
    <property type="entry name" value="PCuAC_sf"/>
</dbReference>
<reference evidence="2 3" key="1">
    <citation type="submission" date="2016-12" db="EMBL/GenBank/DDBJ databases">
        <title>Comparative genomics of Bartonella apis.</title>
        <authorList>
            <person name="Engel P."/>
        </authorList>
    </citation>
    <scope>NUCLEOTIDE SEQUENCE [LARGE SCALE GENOMIC DNA]</scope>
    <source>
        <strain evidence="2 3">PEB0149</strain>
    </source>
</reference>
<evidence type="ECO:0008006" key="4">
    <source>
        <dbReference type="Google" id="ProtNLM"/>
    </source>
</evidence>
<gene>
    <name evidence="2" type="ORF">PEB0149_007020</name>
</gene>
<comment type="caution">
    <text evidence="2">The sequence shown here is derived from an EMBL/GenBank/DDBJ whole genome shotgun (WGS) entry which is preliminary data.</text>
</comment>
<feature type="chain" id="PRO_5011960619" description="Copper(I)-binding protein" evidence="1">
    <location>
        <begin position="22"/>
        <end position="154"/>
    </location>
</feature>
<dbReference type="Proteomes" id="UP000187344">
    <property type="component" value="Unassembled WGS sequence"/>
</dbReference>
<proteinExistence type="predicted"/>
<evidence type="ECO:0000313" key="2">
    <source>
        <dbReference type="EMBL" id="OLY43277.1"/>
    </source>
</evidence>
<dbReference type="GeneID" id="92991713"/>
<sequence length="154" mass="17449">MKINFCLAFLLLPVFCSSALGENFTKGDITVESPWVRKSDTGENRAEGYALIHNGGFNEDRLLSISADISDHVVIHETIRQYGKVKMQKLAEPLTIEPNGYLELKPGDYHFMFFNCQDELREGEMIPAVLHFEKNGDVKINFTIETPDDKPDNP</sequence>
<name>A0A1R0F8I9_9HYPH</name>
<dbReference type="EMBL" id="LXYT01000002">
    <property type="protein sequence ID" value="OLY43277.1"/>
    <property type="molecule type" value="Genomic_DNA"/>
</dbReference>